<proteinExistence type="predicted"/>
<dbReference type="Proteomes" id="UP000481153">
    <property type="component" value="Unassembled WGS sequence"/>
</dbReference>
<organism evidence="1 2">
    <name type="scientific">Aphanomyces euteiches</name>
    <dbReference type="NCBI Taxonomy" id="100861"/>
    <lineage>
        <taxon>Eukaryota</taxon>
        <taxon>Sar</taxon>
        <taxon>Stramenopiles</taxon>
        <taxon>Oomycota</taxon>
        <taxon>Saprolegniomycetes</taxon>
        <taxon>Saprolegniales</taxon>
        <taxon>Verrucalvaceae</taxon>
        <taxon>Aphanomyces</taxon>
    </lineage>
</organism>
<keyword evidence="2" id="KW-1185">Reference proteome</keyword>
<name>A0A6G0XMP7_9STRA</name>
<protein>
    <submittedName>
        <fullName evidence="1">Uncharacterized protein</fullName>
    </submittedName>
</protein>
<dbReference type="AlphaFoldDB" id="A0A6G0XMP7"/>
<sequence length="120" mass="13477">MTATMTFMDFTKYIEDLQDPTEASETCVSISSTKEIYRVYVMLIRDVSMLSYSSAGIYLEERTQAQDKSIVLTYNMQCDRPDKMGKTVLIALKMITSSFSFSARALAATQTITLVPNVRG</sequence>
<accession>A0A6G0XMP7</accession>
<dbReference type="VEuPathDB" id="FungiDB:AeMF1_006028"/>
<evidence type="ECO:0000313" key="1">
    <source>
        <dbReference type="EMBL" id="KAF0741478.1"/>
    </source>
</evidence>
<gene>
    <name evidence="1" type="ORF">Ae201684_003163</name>
</gene>
<comment type="caution">
    <text evidence="1">The sequence shown here is derived from an EMBL/GenBank/DDBJ whole genome shotgun (WGS) entry which is preliminary data.</text>
</comment>
<reference evidence="1 2" key="1">
    <citation type="submission" date="2019-07" db="EMBL/GenBank/DDBJ databases">
        <title>Genomics analysis of Aphanomyces spp. identifies a new class of oomycete effector associated with host adaptation.</title>
        <authorList>
            <person name="Gaulin E."/>
        </authorList>
    </citation>
    <scope>NUCLEOTIDE SEQUENCE [LARGE SCALE GENOMIC DNA]</scope>
    <source>
        <strain evidence="1 2">ATCC 201684</strain>
    </source>
</reference>
<evidence type="ECO:0000313" key="2">
    <source>
        <dbReference type="Proteomes" id="UP000481153"/>
    </source>
</evidence>
<dbReference type="EMBL" id="VJMJ01000036">
    <property type="protein sequence ID" value="KAF0741478.1"/>
    <property type="molecule type" value="Genomic_DNA"/>
</dbReference>